<accession>A0A813LG57</accession>
<dbReference type="Pfam" id="PF14295">
    <property type="entry name" value="PAN_4"/>
    <property type="match status" value="12"/>
</dbReference>
<protein>
    <submittedName>
        <fullName evidence="3">Uncharacterized protein</fullName>
    </submittedName>
</protein>
<evidence type="ECO:0000259" key="1">
    <source>
        <dbReference type="SMART" id="SM00458"/>
    </source>
</evidence>
<dbReference type="Gene3D" id="2.80.10.50">
    <property type="match status" value="2"/>
</dbReference>
<feature type="domain" description="Apple" evidence="2">
    <location>
        <begin position="1296"/>
        <end position="1369"/>
    </location>
</feature>
<feature type="non-terminal residue" evidence="3">
    <location>
        <position position="1"/>
    </location>
</feature>
<feature type="domain" description="Apple" evidence="2">
    <location>
        <begin position="524"/>
        <end position="595"/>
    </location>
</feature>
<feature type="domain" description="Apple" evidence="2">
    <location>
        <begin position="1476"/>
        <end position="1549"/>
    </location>
</feature>
<feature type="domain" description="Apple" evidence="2">
    <location>
        <begin position="159"/>
        <end position="247"/>
    </location>
</feature>
<dbReference type="SUPFAM" id="SSF50370">
    <property type="entry name" value="Ricin B-like lectins"/>
    <property type="match status" value="1"/>
</dbReference>
<feature type="domain" description="Apple" evidence="2">
    <location>
        <begin position="1815"/>
        <end position="1889"/>
    </location>
</feature>
<feature type="domain" description="Apple" evidence="2">
    <location>
        <begin position="956"/>
        <end position="1028"/>
    </location>
</feature>
<dbReference type="Pfam" id="PF00652">
    <property type="entry name" value="Ricin_B_lectin"/>
    <property type="match status" value="1"/>
</dbReference>
<dbReference type="InterPro" id="IPR035992">
    <property type="entry name" value="Ricin_B-like_lectins"/>
</dbReference>
<proteinExistence type="predicted"/>
<feature type="domain" description="Apple" evidence="2">
    <location>
        <begin position="1131"/>
        <end position="1204"/>
    </location>
</feature>
<dbReference type="SMART" id="SM00458">
    <property type="entry name" value="RICIN"/>
    <property type="match status" value="1"/>
</dbReference>
<name>A0A813LG57_POLGL</name>
<organism evidence="3 4">
    <name type="scientific">Polarella glacialis</name>
    <name type="common">Dinoflagellate</name>
    <dbReference type="NCBI Taxonomy" id="89957"/>
    <lineage>
        <taxon>Eukaryota</taxon>
        <taxon>Sar</taxon>
        <taxon>Alveolata</taxon>
        <taxon>Dinophyceae</taxon>
        <taxon>Suessiales</taxon>
        <taxon>Suessiaceae</taxon>
        <taxon>Polarella</taxon>
    </lineage>
</organism>
<reference evidence="3" key="1">
    <citation type="submission" date="2021-02" db="EMBL/GenBank/DDBJ databases">
        <authorList>
            <person name="Dougan E. K."/>
            <person name="Rhodes N."/>
            <person name="Thang M."/>
            <person name="Chan C."/>
        </authorList>
    </citation>
    <scope>NUCLEOTIDE SEQUENCE</scope>
</reference>
<dbReference type="SMART" id="SM00473">
    <property type="entry name" value="PAN_AP"/>
    <property type="match status" value="15"/>
</dbReference>
<dbReference type="CDD" id="cd00161">
    <property type="entry name" value="beta-trefoil_Ricin-like"/>
    <property type="match status" value="1"/>
</dbReference>
<evidence type="ECO:0000259" key="2">
    <source>
        <dbReference type="SMART" id="SM00473"/>
    </source>
</evidence>
<dbReference type="InterPro" id="IPR003609">
    <property type="entry name" value="Pan_app"/>
</dbReference>
<feature type="domain" description="Apple" evidence="2">
    <location>
        <begin position="339"/>
        <end position="426"/>
    </location>
</feature>
<feature type="domain" description="Apple" evidence="2">
    <location>
        <begin position="1389"/>
        <end position="1463"/>
    </location>
</feature>
<evidence type="ECO:0000313" key="3">
    <source>
        <dbReference type="EMBL" id="CAE8727255.1"/>
    </source>
</evidence>
<feature type="domain" description="Apple" evidence="2">
    <location>
        <begin position="1212"/>
        <end position="1288"/>
    </location>
</feature>
<dbReference type="InterPro" id="IPR000772">
    <property type="entry name" value="Ricin_B_lectin"/>
</dbReference>
<feature type="domain" description="Apple" evidence="2">
    <location>
        <begin position="439"/>
        <end position="510"/>
    </location>
</feature>
<feature type="domain" description="Apple" evidence="2">
    <location>
        <begin position="1735"/>
        <end position="1805"/>
    </location>
</feature>
<sequence>ARKILSSVRSVWSQTAWRAAISLPSMSSRRGVCLFLALLSAPHGRLCWGQGAGGAGGAGAPAPRRLRALSDASAKNVSDAFQPVDGGLDRVCRGANISDDSTSYYEWLGGLSLEACKAACASKPGCRGLEVRLSGLLGCELWTRPGGIAATALSVGNMCLRYEPFVPIDGGVGRACRGASASDNSGGYYQLHEGTVSLQACQDLCRSELRCKGVEYSTNGRCEVWTREGGIASSVAINSNSIWCLRFEPFLLADGGLDRACRGRDANHYETSFFELHSSQEALSLEDCKSLCVGSLAGCKGVSYGSSGCEVWTRIEGIGATVPMVGSVCLRHGQSDLWTSPDAFPAVDGGDGRACRGNTVDDNDPSNYVKFFKSEVGTLEKCKSLCMRTRSCKGMEFSDYGCELWTLAGGIRASVPALGFTCLHYLPFVGVDGGSDRSCRGAAAADTAPAYYTWYGSSAVPSAESCQDLCISEPGCRGIEFSSSGCKVWTRVGGIETSVYAVGYVCLRYEPFSAVDGATDKSCRGAHADDLWPSYYTSYDSGQGGTNSLNSCKAMCVGTVGCKGIDYGVGGCRVWTKREGIGAVTSQSGSWCLKFGAWDPAASADAFVPVDTGAGRACVGSGNANDDWPSYYQIHDHAAAPSLDACKALCIGASGCTGIDYSFEQCKLWSSGIMSSAESLGATCLRYEPFQPIDGGQNRACRGADSSDNSLSHFVLHDIVSSVTDCKALCREAVGCKGIGYSSAGCQVWMRDAGIGASFAQLGSVCFRFEPFVAVDGAEGQSCRGVSPDDNSPSYYLLKSIGEAPSLDACRAACVNVAGCQGLEFSKLGCKVWTRGIGSSQTVKGSVCLRFGQYDLADAEAFKPADGGIGRACRGANTSDNLPSYFSLFPTAEVATLDACKNLCVSTPSCKGVEFSLWGCEIWTRAGGVAASVSVPGFTCLRYEPFELVDGFDGRACRGANPADTSTDYYTSYGPEKATSVEICKLLCLKKPDCSGIGWSPDGCKVWTRPGGIMSSAESLGATCLRYEPFQPIDGGQNRACRGASVSDNLGSYFNVPVASSLDSCRALCIGTLNCKGVEYIPGRCEVWTRPAGIGSSAASGGSICLRFGPYSLAATADSFVAADGGADRSCRGASPDDTSEDYYTWYGPEKAGTLEACKTLCVATPDCQAVEFSSAGCQVWTREGGIGGTAAQADTTCLRYEPFQPVDGGSDRGCRGADASDAADSYYTLLDTSQVPTLESCKIRCAGTAQCKGVSFSSSGCQVWTRPGGIFASVPTPGSSCLRYEPFVLADGGKDRSCRGVNSADTGPSYYRRYSTSQARSLAACRALCVGTPGCVGVDYNSTSCLVWTRAEGVGATAVISGSLCLRYGPPDPLQTADVFEPADGGRDRACRGASKTDNSASNWLDFTLSEAPTLEACKLRCVWTPGCTGVEFKPHGCEVWIRRDGIGATVVASGYQCWRYKPFRSADGFNGRACRGADADDFDPSYYTWFSPTKAPYQADCQILCAEEPNCKGIDYSSHGCKVWTRSAGIQATRPLNGYSCLLYEPFTNVDGGIDRACRGLDASDNHPAHYTIHSTTSVQTCKALCIGTAGCQGLEYSYGRCEVWTRLRGVGGSVDLTGSLCLRYKSWDPSDIIDSFLPADGGAGRACRGADKTDKNQGYYAYYLLDVSPTFDACKAICTITPGCKGVQFSRFGCQVWTRNAGIEATASAEGYQCFRYDAFAPINGGVGVACRGADAGDISTNYYTFHSPSEATFLEVCQALCVANPGCKGISYSAEGCEIWTRSLGIQATYPKAGASCFRHEPFTAADGGKDRACRGAQPWDNSAEHYRLVSLSVAPSLATCKALCIGSPGCRGIEFSEEGCKIWTRPGGIDATATSRGSTCLRYGATQAGAIEVGQLLGPIHLASDPSFCLDITGGSTANGTPVRLSACVNSPSQQFLMMNDSTAQIRWASHPEKCLDVAGGQNANGASIEIWDCQTPVSRNMQFLLPDSGIGQVRWATHLHMCLDAGSGGSMRLWSCKQALSSRLVLPAGQALAVRQTKYVAHYMPWFLGSNVDEACARAGDACPYKNSHWCSSYGNSYYSSFLGTYDLTNQYVIDAQLDIMKSAGLDGLWIDYQTSSWDSVVDRLIAGLEARGMGFAIMVDSATFPNVMADTAAKLAAWTQQPHYYRHQGLPIVPVWNTNETIFTPLPVNAIYISRFEVHPPEWASDTYSWVQHAYLERYYELDHPVVSSGSAFRGYRDCYINKTLLAPNVSMLESTLRRASEHRPEFVQMTTWNDYTEGTQIEPSWLRLDNTCLDICGSSCLTTESCDSFGLFTDCTKPLGTSWGPADPSCGIIGNISAWDDYNRVKQHISFERSASAALAAAARR</sequence>
<feature type="domain" description="Apple" evidence="2">
    <location>
        <begin position="263"/>
        <end position="333"/>
    </location>
</feature>
<feature type="domain" description="Apple" evidence="2">
    <location>
        <begin position="1033"/>
        <end position="1109"/>
    </location>
</feature>
<dbReference type="Proteomes" id="UP000626109">
    <property type="component" value="Unassembled WGS sequence"/>
</dbReference>
<dbReference type="EMBL" id="CAJNNW010035359">
    <property type="protein sequence ID" value="CAE8727255.1"/>
    <property type="molecule type" value="Genomic_DNA"/>
</dbReference>
<gene>
    <name evidence="3" type="ORF">PGLA2088_LOCUS44752</name>
</gene>
<feature type="domain" description="Ricin B lectin" evidence="1">
    <location>
        <begin position="1903"/>
        <end position="2033"/>
    </location>
</feature>
<dbReference type="Gene3D" id="3.20.20.80">
    <property type="entry name" value="Glycosidases"/>
    <property type="match status" value="1"/>
</dbReference>
<dbReference type="PROSITE" id="PS50231">
    <property type="entry name" value="RICIN_B_LECTIN"/>
    <property type="match status" value="1"/>
</dbReference>
<evidence type="ECO:0000313" key="4">
    <source>
        <dbReference type="Proteomes" id="UP000626109"/>
    </source>
</evidence>
<comment type="caution">
    <text evidence="3">The sequence shown here is derived from an EMBL/GenBank/DDBJ whole genome shotgun (WGS) entry which is preliminary data.</text>
</comment>
<feature type="domain" description="Apple" evidence="2">
    <location>
        <begin position="872"/>
        <end position="946"/>
    </location>
</feature>